<dbReference type="Proteomes" id="UP000058114">
    <property type="component" value="Chromosome"/>
</dbReference>
<protein>
    <submittedName>
        <fullName evidence="2">Uncharacterized protein</fullName>
    </submittedName>
</protein>
<evidence type="ECO:0000313" key="2">
    <source>
        <dbReference type="EMBL" id="ALP43042.1"/>
    </source>
</evidence>
<reference evidence="3" key="1">
    <citation type="submission" date="2015-10" db="EMBL/GenBank/DDBJ databases">
        <title>Complete Genome Sequence of Aeromonas schubertii strain WL1483.</title>
        <authorList>
            <person name="Liu L."/>
        </authorList>
    </citation>
    <scope>NUCLEOTIDE SEQUENCE [LARGE SCALE GENOMIC DNA]</scope>
    <source>
        <strain evidence="3">WL1483</strain>
    </source>
</reference>
<accession>A0A0S2SMZ7</accession>
<feature type="region of interest" description="Disordered" evidence="1">
    <location>
        <begin position="1"/>
        <end position="87"/>
    </location>
</feature>
<dbReference type="EMBL" id="CP013067">
    <property type="protein sequence ID" value="ALP43042.1"/>
    <property type="molecule type" value="Genomic_DNA"/>
</dbReference>
<organism evidence="2 3">
    <name type="scientific">Aeromonas schubertii</name>
    <dbReference type="NCBI Taxonomy" id="652"/>
    <lineage>
        <taxon>Bacteria</taxon>
        <taxon>Pseudomonadati</taxon>
        <taxon>Pseudomonadota</taxon>
        <taxon>Gammaproteobacteria</taxon>
        <taxon>Aeromonadales</taxon>
        <taxon>Aeromonadaceae</taxon>
        <taxon>Aeromonas</taxon>
    </lineage>
</organism>
<reference evidence="2 3" key="2">
    <citation type="journal article" date="2016" name="Genome Announc.">
        <title>Complete Genome Sequence of the Highly Virulent Aeromonas schubertii Strain WL1483, Isolated from Diseased Snakehead Fish (Channa argus) in China.</title>
        <authorList>
            <person name="Liu L."/>
            <person name="Li N."/>
            <person name="Zhang D."/>
            <person name="Fu X."/>
            <person name="Shi C."/>
            <person name="Lin Q."/>
            <person name="Hao G."/>
        </authorList>
    </citation>
    <scope>NUCLEOTIDE SEQUENCE [LARGE SCALE GENOMIC DNA]</scope>
    <source>
        <strain evidence="2 3">WL1483</strain>
    </source>
</reference>
<name>A0A0S2SMZ7_9GAMM</name>
<gene>
    <name evidence="2" type="ORF">WL1483_3623</name>
</gene>
<evidence type="ECO:0000256" key="1">
    <source>
        <dbReference type="SAM" id="MobiDB-lite"/>
    </source>
</evidence>
<dbReference type="AlphaFoldDB" id="A0A0S2SMZ7"/>
<proteinExistence type="predicted"/>
<dbReference type="KEGG" id="asr:WL1483_3623"/>
<feature type="compositionally biased region" description="Basic and acidic residues" evidence="1">
    <location>
        <begin position="75"/>
        <end position="87"/>
    </location>
</feature>
<evidence type="ECO:0000313" key="3">
    <source>
        <dbReference type="Proteomes" id="UP000058114"/>
    </source>
</evidence>
<sequence>MAHQAIDQASGRSTGEEGGEGGVARPIAEGGPMERGGGRLVAEQKRRSGLDTARPQGQCGPHPPGIHDATGGDDGDTHGIDHGRQQGEEAVMEGEILRQEVAPVPPRLQSLGDDDVCAVRLQPARLGHRGRRGEHLASPLFDPLYLLGRGEPEVKAHQRRTVIRQDGGLLLGEGVASTRGDGTLLGEPQLLVGRGQGVPPAGQAARLGGALAVAEEVDVEGPLGVRLHPFQLLTQLIRGKHGRRQGADGAGLADGQGQAMILHAGHGGLNEGRGAW</sequence>